<dbReference type="Gene3D" id="3.30.920.10">
    <property type="entry name" value="Frataxin/CyaY"/>
    <property type="match status" value="1"/>
</dbReference>
<sequence>MLTRGEFDCLADAAFRRIEEALDACDADYEMLSGGVLEIEFDDGSKIVVNRHAAAQEIWVAARSGGYHFRPEDGRWLNTRDGEELMAVLSRCVSEQAGEQVTLE</sequence>
<dbReference type="EMBL" id="CP107246">
    <property type="protein sequence ID" value="WIM05290.1"/>
    <property type="molecule type" value="Genomic_DNA"/>
</dbReference>
<comment type="function">
    <text evidence="4">Involved in iron-sulfur (Fe-S) cluster assembly. May act as a regulator of Fe-S biogenesis.</text>
</comment>
<organism evidence="5">
    <name type="scientific">Candidatus Nitricoxidivorans perseverans</name>
    <dbReference type="NCBI Taxonomy" id="2975601"/>
    <lineage>
        <taxon>Bacteria</taxon>
        <taxon>Pseudomonadati</taxon>
        <taxon>Pseudomonadota</taxon>
        <taxon>Betaproteobacteria</taxon>
        <taxon>Nitrosomonadales</taxon>
        <taxon>Sterolibacteriaceae</taxon>
        <taxon>Candidatus Nitricoxidivorans</taxon>
    </lineage>
</organism>
<dbReference type="PANTHER" id="PTHR16821:SF2">
    <property type="entry name" value="FRATAXIN, MITOCHONDRIAL"/>
    <property type="match status" value="1"/>
</dbReference>
<dbReference type="GO" id="GO:0008199">
    <property type="term" value="F:ferric iron binding"/>
    <property type="evidence" value="ECO:0007669"/>
    <property type="project" value="InterPro"/>
</dbReference>
<dbReference type="SMART" id="SM01219">
    <property type="entry name" value="Frataxin_Cyay"/>
    <property type="match status" value="1"/>
</dbReference>
<dbReference type="Proteomes" id="UP001234916">
    <property type="component" value="Chromosome"/>
</dbReference>
<dbReference type="HAMAP" id="MF_00142">
    <property type="entry name" value="CyaY"/>
    <property type="match status" value="1"/>
</dbReference>
<dbReference type="KEGG" id="npv:OHM77_11430"/>
<dbReference type="GO" id="GO:0005737">
    <property type="term" value="C:cytoplasm"/>
    <property type="evidence" value="ECO:0007669"/>
    <property type="project" value="UniProtKB-ARBA"/>
</dbReference>
<dbReference type="SUPFAM" id="SSF55387">
    <property type="entry name" value="Frataxin/Nqo15-like"/>
    <property type="match status" value="1"/>
</dbReference>
<evidence type="ECO:0000256" key="2">
    <source>
        <dbReference type="ARBA" id="ARBA00022723"/>
    </source>
</evidence>
<evidence type="ECO:0000313" key="5">
    <source>
        <dbReference type="EMBL" id="WIM05290.1"/>
    </source>
</evidence>
<dbReference type="Pfam" id="PF01491">
    <property type="entry name" value="Frataxin_Cyay"/>
    <property type="match status" value="1"/>
</dbReference>
<protein>
    <recommendedName>
        <fullName evidence="4">Iron-sulfur cluster assembly protein CyaY</fullName>
    </recommendedName>
</protein>
<comment type="similarity">
    <text evidence="1 4">Belongs to the frataxin family.</text>
</comment>
<gene>
    <name evidence="4 5" type="primary">cyaY</name>
    <name evidence="5" type="ORF">OHM77_11430</name>
</gene>
<reference evidence="5" key="1">
    <citation type="journal article" date="2023" name="Nat. Microbiol.">
        <title>Enrichment and characterization of a nitric oxide-reducing microbial community in a continuous bioreactor.</title>
        <authorList>
            <person name="Garrido-Amador P."/>
            <person name="Stortenbeker N."/>
            <person name="Wessels H.J.C.T."/>
            <person name="Speth D.R."/>
            <person name="Garcia-Heredia I."/>
            <person name="Kartal B."/>
        </authorList>
    </citation>
    <scope>NUCLEOTIDE SEQUENCE</scope>
    <source>
        <strain evidence="5">MAG1</strain>
    </source>
</reference>
<name>A0AA49FKJ0_9PROT</name>
<dbReference type="GO" id="GO:0016226">
    <property type="term" value="P:iron-sulfur cluster assembly"/>
    <property type="evidence" value="ECO:0007669"/>
    <property type="project" value="UniProtKB-UniRule"/>
</dbReference>
<dbReference type="InterPro" id="IPR002908">
    <property type="entry name" value="Frataxin/CyaY"/>
</dbReference>
<evidence type="ECO:0000256" key="4">
    <source>
        <dbReference type="HAMAP-Rule" id="MF_00142"/>
    </source>
</evidence>
<dbReference type="AlphaFoldDB" id="A0AA49FKJ0"/>
<proteinExistence type="inferred from homology"/>
<dbReference type="InterPro" id="IPR047584">
    <property type="entry name" value="CyaY"/>
</dbReference>
<keyword evidence="3 4" id="KW-0408">Iron</keyword>
<dbReference type="InterPro" id="IPR036524">
    <property type="entry name" value="Frataxin/CyaY_sf"/>
</dbReference>
<dbReference type="NCBIfam" id="TIGR03421">
    <property type="entry name" value="FeS_CyaY"/>
    <property type="match status" value="1"/>
</dbReference>
<evidence type="ECO:0000256" key="3">
    <source>
        <dbReference type="ARBA" id="ARBA00023004"/>
    </source>
</evidence>
<accession>A0AA49FKJ0</accession>
<keyword evidence="2 4" id="KW-0479">Metal-binding</keyword>
<dbReference type="PANTHER" id="PTHR16821">
    <property type="entry name" value="FRATAXIN"/>
    <property type="match status" value="1"/>
</dbReference>
<evidence type="ECO:0000256" key="1">
    <source>
        <dbReference type="ARBA" id="ARBA00008183"/>
    </source>
</evidence>
<dbReference type="PROSITE" id="PS01344">
    <property type="entry name" value="FRATAXIN_1"/>
    <property type="match status" value="1"/>
</dbReference>
<dbReference type="InterPro" id="IPR020895">
    <property type="entry name" value="Frataxin_CS"/>
</dbReference>